<evidence type="ECO:0000313" key="9">
    <source>
        <dbReference type="Proteomes" id="UP001225042"/>
    </source>
</evidence>
<keyword evidence="3 6" id="KW-0812">Transmembrane</keyword>
<feature type="transmembrane region" description="Helical" evidence="6">
    <location>
        <begin position="55"/>
        <end position="80"/>
    </location>
</feature>
<comment type="caution">
    <text evidence="8">The sequence shown here is derived from an EMBL/GenBank/DDBJ whole genome shotgun (WGS) entry which is preliminary data.</text>
</comment>
<evidence type="ECO:0000256" key="2">
    <source>
        <dbReference type="ARBA" id="ARBA00022448"/>
    </source>
</evidence>
<dbReference type="PANTHER" id="PTHR33451:SF3">
    <property type="entry name" value="MALATE-2H(+)_NA(+)-LACTATE ANTIPORTER"/>
    <property type="match status" value="1"/>
</dbReference>
<keyword evidence="2" id="KW-0813">Transport</keyword>
<feature type="transmembrane region" description="Helical" evidence="6">
    <location>
        <begin position="31"/>
        <end position="49"/>
    </location>
</feature>
<dbReference type="InterPro" id="IPR052180">
    <property type="entry name" value="NhaC_Na-H+_Antiporter"/>
</dbReference>
<dbReference type="RefSeq" id="WP_306684475.1">
    <property type="nucleotide sequence ID" value="NZ_JAVDKR010000012.1"/>
</dbReference>
<keyword evidence="9" id="KW-1185">Reference proteome</keyword>
<dbReference type="AlphaFoldDB" id="A0AAW8H6S6"/>
<feature type="transmembrane region" description="Helical" evidence="6">
    <location>
        <begin position="287"/>
        <end position="309"/>
    </location>
</feature>
<dbReference type="InterPro" id="IPR004680">
    <property type="entry name" value="Cit_transptr-like_dom"/>
</dbReference>
<evidence type="ECO:0000313" key="8">
    <source>
        <dbReference type="EMBL" id="MDQ2256340.1"/>
    </source>
</evidence>
<evidence type="ECO:0000256" key="3">
    <source>
        <dbReference type="ARBA" id="ARBA00022692"/>
    </source>
</evidence>
<evidence type="ECO:0000256" key="6">
    <source>
        <dbReference type="SAM" id="Phobius"/>
    </source>
</evidence>
<evidence type="ECO:0000256" key="5">
    <source>
        <dbReference type="ARBA" id="ARBA00023136"/>
    </source>
</evidence>
<dbReference type="PANTHER" id="PTHR33451">
    <property type="entry name" value="MALATE-2H(+)/NA(+)-LACTATE ANTIPORTER"/>
    <property type="match status" value="1"/>
</dbReference>
<feature type="transmembrane region" description="Helical" evidence="6">
    <location>
        <begin position="387"/>
        <end position="406"/>
    </location>
</feature>
<keyword evidence="4 6" id="KW-1133">Transmembrane helix</keyword>
<evidence type="ECO:0000259" key="7">
    <source>
        <dbReference type="Pfam" id="PF03600"/>
    </source>
</evidence>
<sequence length="437" mass="47359">MRSPMSLMLITGIVMFALLTWCLLKNIFPPSILFILLPTAAALVCGFGFKELGDYVAQGLKSVVGTATLVAFSAMFFTLMKEAGVFDVIVRFILRFITPSTFSVLLATLVIASICSLDGNAYATLLVTVPALLPIYEKMNISKKTLLLLITVGVGVTGITPWGGSLNRAIAVTHLDILEVYYRLIPLQAILFVLGIILCWFMAGFENKSGSGISPDEFHLMRADMLTCKAVHNPWLLKLNFALVIATIVILISGLVAGNYLFMISFSLAIIINYPDVKTAQQKIKEYALTIFPVIVIFLTIGVFVGILQNTGIIKVLVNEIADIFPTSLGPYLYLILAAFSVPIVILIGSDAFYFALLPLAVGLGQSFGVSPLHVTIAMLITEQIGLLLSPVIPATHLGLSLLNLRVDEHIRHSMTKIWIMSVCALVAALVIGTIPV</sequence>
<feature type="domain" description="Citrate transporter-like" evidence="7">
    <location>
        <begin position="40"/>
        <end position="380"/>
    </location>
</feature>
<feature type="transmembrane region" description="Helical" evidence="6">
    <location>
        <begin position="235"/>
        <end position="252"/>
    </location>
</feature>
<feature type="transmembrane region" description="Helical" evidence="6">
    <location>
        <begin position="418"/>
        <end position="435"/>
    </location>
</feature>
<dbReference type="Proteomes" id="UP001225042">
    <property type="component" value="Unassembled WGS sequence"/>
</dbReference>
<dbReference type="GO" id="GO:0016020">
    <property type="term" value="C:membrane"/>
    <property type="evidence" value="ECO:0007669"/>
    <property type="project" value="UniProtKB-SubCell"/>
</dbReference>
<feature type="transmembrane region" description="Helical" evidence="6">
    <location>
        <begin position="145"/>
        <end position="164"/>
    </location>
</feature>
<reference evidence="8 9" key="1">
    <citation type="submission" date="2023-08" db="EMBL/GenBank/DDBJ databases">
        <authorList>
            <person name="Dale J."/>
        </authorList>
    </citation>
    <scope>NUCLEOTIDE SEQUENCE [LARGE SCALE GENOMIC DNA]</scope>
    <source>
        <strain evidence="8 9">2023EL-00788</strain>
    </source>
</reference>
<gene>
    <name evidence="8" type="ORF">RBJ67_09295</name>
</gene>
<feature type="transmembrane region" description="Helical" evidence="6">
    <location>
        <begin position="184"/>
        <end position="203"/>
    </location>
</feature>
<protein>
    <submittedName>
        <fullName evidence="8">SLC13 family permease</fullName>
    </submittedName>
</protein>
<feature type="transmembrane region" description="Helical" evidence="6">
    <location>
        <begin position="329"/>
        <end position="348"/>
    </location>
</feature>
<proteinExistence type="predicted"/>
<name>A0AAW8H6S6_9ENTR</name>
<dbReference type="EMBL" id="JAVDKS010000003">
    <property type="protein sequence ID" value="MDQ2256340.1"/>
    <property type="molecule type" value="Genomic_DNA"/>
</dbReference>
<feature type="transmembrane region" description="Helical" evidence="6">
    <location>
        <begin position="92"/>
        <end position="114"/>
    </location>
</feature>
<dbReference type="Pfam" id="PF03600">
    <property type="entry name" value="CitMHS"/>
    <property type="match status" value="1"/>
</dbReference>
<comment type="subcellular location">
    <subcellularLocation>
        <location evidence="1">Membrane</location>
        <topology evidence="1">Multi-pass membrane protein</topology>
    </subcellularLocation>
</comment>
<accession>A0AAW8H6S6</accession>
<evidence type="ECO:0000256" key="1">
    <source>
        <dbReference type="ARBA" id="ARBA00004141"/>
    </source>
</evidence>
<evidence type="ECO:0000256" key="4">
    <source>
        <dbReference type="ARBA" id="ARBA00022989"/>
    </source>
</evidence>
<feature type="transmembrane region" description="Helical" evidence="6">
    <location>
        <begin position="6"/>
        <end position="24"/>
    </location>
</feature>
<dbReference type="GO" id="GO:0055085">
    <property type="term" value="P:transmembrane transport"/>
    <property type="evidence" value="ECO:0007669"/>
    <property type="project" value="InterPro"/>
</dbReference>
<keyword evidence="5 6" id="KW-0472">Membrane</keyword>
<feature type="transmembrane region" description="Helical" evidence="6">
    <location>
        <begin position="355"/>
        <end position="381"/>
    </location>
</feature>
<organism evidence="8 9">
    <name type="scientific">Enterobacter soli</name>
    <dbReference type="NCBI Taxonomy" id="885040"/>
    <lineage>
        <taxon>Bacteria</taxon>
        <taxon>Pseudomonadati</taxon>
        <taxon>Pseudomonadota</taxon>
        <taxon>Gammaproteobacteria</taxon>
        <taxon>Enterobacterales</taxon>
        <taxon>Enterobacteriaceae</taxon>
        <taxon>Enterobacter</taxon>
    </lineage>
</organism>